<evidence type="ECO:0000256" key="2">
    <source>
        <dbReference type="ARBA" id="ARBA00022980"/>
    </source>
</evidence>
<organism evidence="6 7">
    <name type="scientific">Candidatus Ryanbacteria bacterium RIFCSPHIGHO2_01_FULL_45_22</name>
    <dbReference type="NCBI Taxonomy" id="1802114"/>
    <lineage>
        <taxon>Bacteria</taxon>
        <taxon>Candidatus Ryaniibacteriota</taxon>
    </lineage>
</organism>
<evidence type="ECO:0000256" key="1">
    <source>
        <dbReference type="ARBA" id="ARBA00009254"/>
    </source>
</evidence>
<dbReference type="GO" id="GO:0005840">
    <property type="term" value="C:ribosome"/>
    <property type="evidence" value="ECO:0007669"/>
    <property type="project" value="UniProtKB-KW"/>
</dbReference>
<evidence type="ECO:0000313" key="7">
    <source>
        <dbReference type="Proteomes" id="UP000177480"/>
    </source>
</evidence>
<reference evidence="6 7" key="1">
    <citation type="journal article" date="2016" name="Nat. Commun.">
        <title>Thousands of microbial genomes shed light on interconnected biogeochemical processes in an aquifer system.</title>
        <authorList>
            <person name="Anantharaman K."/>
            <person name="Brown C.T."/>
            <person name="Hug L.A."/>
            <person name="Sharon I."/>
            <person name="Castelle C.J."/>
            <person name="Probst A.J."/>
            <person name="Thomas B.C."/>
            <person name="Singh A."/>
            <person name="Wilkins M.J."/>
            <person name="Karaoz U."/>
            <person name="Brodie E.L."/>
            <person name="Williams K.H."/>
            <person name="Hubbard S.S."/>
            <person name="Banfield J.F."/>
        </authorList>
    </citation>
    <scope>NUCLEOTIDE SEQUENCE [LARGE SCALE GENOMIC DNA]</scope>
</reference>
<dbReference type="Gene3D" id="1.10.287.310">
    <property type="match status" value="1"/>
</dbReference>
<dbReference type="GO" id="GO:0003735">
    <property type="term" value="F:structural constituent of ribosome"/>
    <property type="evidence" value="ECO:0007669"/>
    <property type="project" value="InterPro"/>
</dbReference>
<dbReference type="EMBL" id="MHNK01000007">
    <property type="protein sequence ID" value="OGZ44154.1"/>
    <property type="molecule type" value="Genomic_DNA"/>
</dbReference>
<dbReference type="STRING" id="1802114.A2719_02210"/>
<comment type="similarity">
    <text evidence="1 5">Belongs to the universal ribosomal protein uL29 family.</text>
</comment>
<evidence type="ECO:0000256" key="5">
    <source>
        <dbReference type="HAMAP-Rule" id="MF_00374"/>
    </source>
</evidence>
<dbReference type="Proteomes" id="UP000177480">
    <property type="component" value="Unassembled WGS sequence"/>
</dbReference>
<dbReference type="HAMAP" id="MF_00374">
    <property type="entry name" value="Ribosomal_uL29"/>
    <property type="match status" value="1"/>
</dbReference>
<evidence type="ECO:0000256" key="4">
    <source>
        <dbReference type="ARBA" id="ARBA00035204"/>
    </source>
</evidence>
<keyword evidence="2 5" id="KW-0689">Ribosomal protein</keyword>
<dbReference type="Pfam" id="PF00831">
    <property type="entry name" value="Ribosomal_L29"/>
    <property type="match status" value="1"/>
</dbReference>
<comment type="caution">
    <text evidence="6">The sequence shown here is derived from an EMBL/GenBank/DDBJ whole genome shotgun (WGS) entry which is preliminary data.</text>
</comment>
<dbReference type="GO" id="GO:1990904">
    <property type="term" value="C:ribonucleoprotein complex"/>
    <property type="evidence" value="ECO:0007669"/>
    <property type="project" value="UniProtKB-KW"/>
</dbReference>
<dbReference type="GO" id="GO:0006412">
    <property type="term" value="P:translation"/>
    <property type="evidence" value="ECO:0007669"/>
    <property type="project" value="UniProtKB-UniRule"/>
</dbReference>
<accession>A0A1G2G1E9</accession>
<keyword evidence="3 5" id="KW-0687">Ribonucleoprotein</keyword>
<dbReference type="CDD" id="cd00427">
    <property type="entry name" value="Ribosomal_L29_HIP"/>
    <property type="match status" value="1"/>
</dbReference>
<dbReference type="AlphaFoldDB" id="A0A1G2G1E9"/>
<evidence type="ECO:0000256" key="3">
    <source>
        <dbReference type="ARBA" id="ARBA00023274"/>
    </source>
</evidence>
<evidence type="ECO:0000313" key="6">
    <source>
        <dbReference type="EMBL" id="OGZ44154.1"/>
    </source>
</evidence>
<protein>
    <recommendedName>
        <fullName evidence="4 5">Large ribosomal subunit protein uL29</fullName>
    </recommendedName>
</protein>
<sequence>MNIRDIKEKTIEELLQMLPTVERQLSDARFSLAAGRVKNVKEAGSLRRTIAQIKTVIHERKAR</sequence>
<gene>
    <name evidence="5" type="primary">rpmC</name>
    <name evidence="6" type="ORF">A2719_02210</name>
</gene>
<dbReference type="InterPro" id="IPR036049">
    <property type="entry name" value="Ribosomal_uL29_sf"/>
</dbReference>
<name>A0A1G2G1E9_9BACT</name>
<proteinExistence type="inferred from homology"/>
<dbReference type="InterPro" id="IPR001854">
    <property type="entry name" value="Ribosomal_uL29"/>
</dbReference>
<dbReference type="NCBIfam" id="TIGR00012">
    <property type="entry name" value="L29"/>
    <property type="match status" value="1"/>
</dbReference>
<dbReference type="SUPFAM" id="SSF46561">
    <property type="entry name" value="Ribosomal protein L29 (L29p)"/>
    <property type="match status" value="1"/>
</dbReference>